<feature type="region of interest" description="Disordered" evidence="6">
    <location>
        <begin position="1"/>
        <end position="137"/>
    </location>
</feature>
<keyword evidence="2" id="KW-0805">Transcription regulation</keyword>
<keyword evidence="1" id="KW-0597">Phosphoprotein</keyword>
<evidence type="ECO:0000256" key="2">
    <source>
        <dbReference type="ARBA" id="ARBA00023015"/>
    </source>
</evidence>
<evidence type="ECO:0000256" key="6">
    <source>
        <dbReference type="SAM" id="MobiDB-lite"/>
    </source>
</evidence>
<sequence>MRRRAQKTDALESIQNAKRSKAEQSEFVAKEQLNFESQKVSPRKRKRTVATEGRTSSDNNTDKNTSNILNDMEHEDSDSTLSGEENDSDLVVTRAKEKPVESWSGEHSHTSRKHSSSGGPTTPPKYKKGDVITTPNGIRKKFNGKQWRRLCSRDLCNKESQRRGFCSRHLSMKGKSLRSNSAIPGERRGKLVKEGGIEWESGGESDSSIQRECDRSNSFDSDIKDMETEAAMSLVSLGSRGPTPFSTLSTPLPFSSKTPSPFGSHGMSFDENSSITPHPIMNSTPTKSLVNQVATKIRHLTSGEYHNRHALSPDSGIQMFGRDDRGSFNNTPSIMSPAPIVSPCTPTRKMTFSPIPSVNSRTVSPSLPTPPAIRGKRCFVAPNLPAPSALTPPPSQVMYSPAPQPLSVTSSSLFTPYTQTTFTKTTNGKAFHSNLSVSGPSNSEKMPGSKTAQTKQEVSKRDQAEKPSTQEDKPAVHIGAFTTPLYPWQAVLPVLMFSGSPKSNKDKTNATQVTNGSKALDGKHDHSQRTVASWFVMNQPPSFEGNCMNDDHRANETGETLDEIDENLSSPLKGGHGDKEHIRRPMNAFMIFSKRHRARVHERYPHQDNRTVSKILGEWWYALGANEKQEYQNLAHQVKEAHYRKHPEWKWCNKEKKKIARKGERRSSITEDLLTEGVEKDLELAGRPNNIHVRSKSVPANELRSKTIEAEDFSSFPQARDSLSQLAKVAVQCGTESRSNKLWDAEDDSEHENSCKQEDLSALECKEIVSGDELGESDVDEIMENKRFPQQRFSPINPVRARSETPKRGRYFSPIPVSRPWTPDFINRSSQQRALALPATKTKSPSMLHSGPKSAFTSLTTESNRTVASEENGKLPSSNVEKYRVLSSGENNNVVKSLAKSSNNEGDRIFHTCSTSSILVNATNGWQDGVSS</sequence>
<feature type="compositionally biased region" description="Polar residues" evidence="6">
    <location>
        <begin position="855"/>
        <end position="878"/>
    </location>
</feature>
<evidence type="ECO:0000256" key="1">
    <source>
        <dbReference type="ARBA" id="ARBA00022553"/>
    </source>
</evidence>
<evidence type="ECO:0000313" key="7">
    <source>
        <dbReference type="EMBL" id="CAB4013084.1"/>
    </source>
</evidence>
<dbReference type="InterPro" id="IPR009071">
    <property type="entry name" value="HMG_box_dom"/>
</dbReference>
<dbReference type="CDD" id="cd21990">
    <property type="entry name" value="HMG-box_CIC-like"/>
    <property type="match status" value="1"/>
</dbReference>
<feature type="compositionally biased region" description="Acidic residues" evidence="6">
    <location>
        <begin position="73"/>
        <end position="88"/>
    </location>
</feature>
<feature type="region of interest" description="Disordered" evidence="6">
    <location>
        <begin position="431"/>
        <end position="476"/>
    </location>
</feature>
<proteinExistence type="predicted"/>
<keyword evidence="8" id="KW-1185">Reference proteome</keyword>
<dbReference type="GO" id="GO:0005634">
    <property type="term" value="C:nucleus"/>
    <property type="evidence" value="ECO:0007669"/>
    <property type="project" value="UniProtKB-UniRule"/>
</dbReference>
<dbReference type="InterPro" id="IPR036910">
    <property type="entry name" value="HMG_box_dom_sf"/>
</dbReference>
<feature type="compositionally biased region" description="Low complexity" evidence="6">
    <location>
        <begin position="198"/>
        <end position="208"/>
    </location>
</feature>
<accession>A0A7D9EPZ1</accession>
<dbReference type="OrthoDB" id="2377365at2759"/>
<dbReference type="InterPro" id="IPR052412">
    <property type="entry name" value="CC-Dev_Transcription_Reg"/>
</dbReference>
<feature type="region of interest" description="Disordered" evidence="6">
    <location>
        <begin position="501"/>
        <end position="525"/>
    </location>
</feature>
<dbReference type="GO" id="GO:0000977">
    <property type="term" value="F:RNA polymerase II transcription regulatory region sequence-specific DNA binding"/>
    <property type="evidence" value="ECO:0007669"/>
    <property type="project" value="TreeGrafter"/>
</dbReference>
<dbReference type="SMART" id="SM00398">
    <property type="entry name" value="HMG"/>
    <property type="match status" value="1"/>
</dbReference>
<dbReference type="PANTHER" id="PTHR13059">
    <property type="entry name" value="HMG-BOX TRANSCRIPTION FACTOR BBX"/>
    <property type="match status" value="1"/>
</dbReference>
<organism evidence="7 8">
    <name type="scientific">Paramuricea clavata</name>
    <name type="common">Red gorgonian</name>
    <name type="synonym">Violescent sea-whip</name>
    <dbReference type="NCBI Taxonomy" id="317549"/>
    <lineage>
        <taxon>Eukaryota</taxon>
        <taxon>Metazoa</taxon>
        <taxon>Cnidaria</taxon>
        <taxon>Anthozoa</taxon>
        <taxon>Octocorallia</taxon>
        <taxon>Malacalcyonacea</taxon>
        <taxon>Plexauridae</taxon>
        <taxon>Paramuricea</taxon>
    </lineage>
</organism>
<dbReference type="PROSITE" id="PS50118">
    <property type="entry name" value="HMG_BOX_2"/>
    <property type="match status" value="1"/>
</dbReference>
<feature type="compositionally biased region" description="Basic and acidic residues" evidence="6">
    <location>
        <begin position="94"/>
        <end position="109"/>
    </location>
</feature>
<feature type="compositionally biased region" description="Low complexity" evidence="6">
    <location>
        <begin position="56"/>
        <end position="67"/>
    </location>
</feature>
<evidence type="ECO:0000313" key="8">
    <source>
        <dbReference type="Proteomes" id="UP001152795"/>
    </source>
</evidence>
<feature type="region of interest" description="Disordered" evidence="6">
    <location>
        <begin position="198"/>
        <end position="218"/>
    </location>
</feature>
<evidence type="ECO:0000256" key="4">
    <source>
        <dbReference type="ARBA" id="ARBA00023163"/>
    </source>
</evidence>
<reference evidence="7" key="1">
    <citation type="submission" date="2020-04" db="EMBL/GenBank/DDBJ databases">
        <authorList>
            <person name="Alioto T."/>
            <person name="Alioto T."/>
            <person name="Gomez Garrido J."/>
        </authorList>
    </citation>
    <scope>NUCLEOTIDE SEQUENCE</scope>
    <source>
        <strain evidence="7">A484AB</strain>
    </source>
</reference>
<dbReference type="PANTHER" id="PTHR13059:SF13">
    <property type="entry name" value="PROTEIN CAPICUA HOMOLOG"/>
    <property type="match status" value="1"/>
</dbReference>
<keyword evidence="4" id="KW-0804">Transcription</keyword>
<dbReference type="FunFam" id="1.10.30.10:FF:000075">
    <property type="entry name" value="Capicua transcriptional repressor a"/>
    <property type="match status" value="1"/>
</dbReference>
<feature type="compositionally biased region" description="Basic and acidic residues" evidence="6">
    <location>
        <begin position="209"/>
        <end position="218"/>
    </location>
</feature>
<dbReference type="SUPFAM" id="SSF47095">
    <property type="entry name" value="HMG-box"/>
    <property type="match status" value="1"/>
</dbReference>
<feature type="compositionally biased region" description="Polar residues" evidence="6">
    <location>
        <begin position="433"/>
        <end position="456"/>
    </location>
</feature>
<dbReference type="Gene3D" id="1.10.30.10">
    <property type="entry name" value="High mobility group box domain"/>
    <property type="match status" value="1"/>
</dbReference>
<evidence type="ECO:0000256" key="3">
    <source>
        <dbReference type="ARBA" id="ARBA00023125"/>
    </source>
</evidence>
<feature type="compositionally biased region" description="Basic and acidic residues" evidence="6">
    <location>
        <begin position="1"/>
        <end position="10"/>
    </location>
</feature>
<comment type="caution">
    <text evidence="7">The sequence shown here is derived from an EMBL/GenBank/DDBJ whole genome shotgun (WGS) entry which is preliminary data.</text>
</comment>
<protein>
    <submittedName>
        <fullName evidence="7">Uncharacterized protein</fullName>
    </submittedName>
</protein>
<keyword evidence="5" id="KW-0539">Nucleus</keyword>
<dbReference type="EMBL" id="CACRXK020007744">
    <property type="protein sequence ID" value="CAB4013084.1"/>
    <property type="molecule type" value="Genomic_DNA"/>
</dbReference>
<dbReference type="Proteomes" id="UP001152795">
    <property type="component" value="Unassembled WGS sequence"/>
</dbReference>
<feature type="region of interest" description="Disordered" evidence="6">
    <location>
        <begin position="839"/>
        <end position="878"/>
    </location>
</feature>
<gene>
    <name evidence="7" type="ORF">PACLA_8A037758</name>
</gene>
<dbReference type="AlphaFoldDB" id="A0A7D9EPZ1"/>
<dbReference type="InterPro" id="IPR058607">
    <property type="entry name" value="HMG-box_Cic-like"/>
</dbReference>
<dbReference type="Pfam" id="PF00505">
    <property type="entry name" value="HMG_box"/>
    <property type="match status" value="1"/>
</dbReference>
<evidence type="ECO:0000256" key="5">
    <source>
        <dbReference type="ARBA" id="ARBA00023242"/>
    </source>
</evidence>
<name>A0A7D9EPZ1_PARCT</name>
<keyword evidence="3" id="KW-0238">DNA-binding</keyword>
<feature type="compositionally biased region" description="Basic and acidic residues" evidence="6">
    <location>
        <begin position="457"/>
        <end position="475"/>
    </location>
</feature>
<dbReference type="GO" id="GO:0000981">
    <property type="term" value="F:DNA-binding transcription factor activity, RNA polymerase II-specific"/>
    <property type="evidence" value="ECO:0007669"/>
    <property type="project" value="TreeGrafter"/>
</dbReference>